<keyword evidence="1" id="KW-1185">Reference proteome</keyword>
<accession>A0AAX6REW0</accession>
<evidence type="ECO:0000313" key="1">
    <source>
        <dbReference type="Proteomes" id="UP000694906"/>
    </source>
</evidence>
<gene>
    <name evidence="2" type="primary">LOC101720600</name>
</gene>
<proteinExistence type="predicted"/>
<dbReference type="PANTHER" id="PTHR14657">
    <property type="entry name" value="IGF-LIKE FAMILY RECEPTOR 1"/>
    <property type="match status" value="1"/>
</dbReference>
<sequence length="389" mass="42467">MASRRIPGTWVFRGWAVWSGVSGMFGLPGPQFTSDFGPLPELTARFKIGACWHGDRCSRLHNKPTCSQEVFMELQEEYGALRQAVDTELFPATDFWESCCQKECTRAGFCNFMHLQPLSWNLSPVAALWAETQMQCGRGAAVGSPAVAAPRLQAPARMGLRYFLQTVLLLALAAPSEASQYCGPLQYWNPDNKRCSGCLQPFGPPPYPDHEFEENCGLNDFGDHLRHPFKKCSPGQCNPDLAELCSPCNRGALVPTPTGSRGGTQQCYKEKPSPAKGFCAPAAEETSLYTAGAHVTREFQSLMDNSEQCLSTFCPAMGVGLFLSPGPTPNLHPSAKAPPAQGKSRFPSLPWLGSKRPQQLHPLLAVTLPRRFADRVHGKGSFAPTPEHG</sequence>
<protein>
    <submittedName>
        <fullName evidence="2">Uncharacterized protein LOC101720600 isoform X1</fullName>
    </submittedName>
</protein>
<dbReference type="InterPro" id="IPR042355">
    <property type="entry name" value="IGFLR1"/>
</dbReference>
<dbReference type="GeneID" id="101720600"/>
<dbReference type="PANTHER" id="PTHR14657:SF2">
    <property type="entry name" value="IGF-LIKE FAMILY RECEPTOR 1"/>
    <property type="match status" value="1"/>
</dbReference>
<dbReference type="Proteomes" id="UP000694906">
    <property type="component" value="Unplaced"/>
</dbReference>
<dbReference type="RefSeq" id="XP_021095177.1">
    <property type="nucleotide sequence ID" value="XM_021239518.1"/>
</dbReference>
<dbReference type="GO" id="GO:0005886">
    <property type="term" value="C:plasma membrane"/>
    <property type="evidence" value="ECO:0007669"/>
    <property type="project" value="TreeGrafter"/>
</dbReference>
<reference evidence="2" key="1">
    <citation type="submission" date="2025-08" db="UniProtKB">
        <authorList>
            <consortium name="RefSeq"/>
        </authorList>
    </citation>
    <scope>IDENTIFICATION</scope>
</reference>
<name>A0AAX6REW0_HETGA</name>
<evidence type="ECO:0000313" key="2">
    <source>
        <dbReference type="RefSeq" id="XP_021095177.1"/>
    </source>
</evidence>
<organism evidence="1 2">
    <name type="scientific">Heterocephalus glaber</name>
    <name type="common">Naked mole rat</name>
    <dbReference type="NCBI Taxonomy" id="10181"/>
    <lineage>
        <taxon>Eukaryota</taxon>
        <taxon>Metazoa</taxon>
        <taxon>Chordata</taxon>
        <taxon>Craniata</taxon>
        <taxon>Vertebrata</taxon>
        <taxon>Euteleostomi</taxon>
        <taxon>Mammalia</taxon>
        <taxon>Eutheria</taxon>
        <taxon>Euarchontoglires</taxon>
        <taxon>Glires</taxon>
        <taxon>Rodentia</taxon>
        <taxon>Hystricomorpha</taxon>
        <taxon>Bathyergidae</taxon>
        <taxon>Heterocephalus</taxon>
    </lineage>
</organism>
<dbReference type="AlphaFoldDB" id="A0AAX6REW0"/>